<dbReference type="AlphaFoldDB" id="N1R570"/>
<dbReference type="SUPFAM" id="SSF54928">
    <property type="entry name" value="RNA-binding domain, RBD"/>
    <property type="match status" value="1"/>
</dbReference>
<feature type="compositionally biased region" description="Polar residues" evidence="9">
    <location>
        <begin position="392"/>
        <end position="406"/>
    </location>
</feature>
<keyword evidence="5" id="KW-0863">Zinc-finger</keyword>
<protein>
    <submittedName>
        <fullName evidence="10">Polyadenylate-binding protein 2-B</fullName>
    </submittedName>
</protein>
<comment type="subcellular location">
    <subcellularLocation>
        <location evidence="1">Nucleus</location>
    </subcellularLocation>
</comment>
<dbReference type="GO" id="GO:0008270">
    <property type="term" value="F:zinc ion binding"/>
    <property type="evidence" value="ECO:0007669"/>
    <property type="project" value="UniProtKB-KW"/>
</dbReference>
<evidence type="ECO:0000256" key="1">
    <source>
        <dbReference type="ARBA" id="ARBA00004123"/>
    </source>
</evidence>
<feature type="region of interest" description="Disordered" evidence="9">
    <location>
        <begin position="335"/>
        <end position="406"/>
    </location>
</feature>
<dbReference type="Gene3D" id="3.30.70.330">
    <property type="match status" value="1"/>
</dbReference>
<dbReference type="PANTHER" id="PTHR14738:SF29">
    <property type="entry name" value="ZINC FINGER CCCH DOMAIN-CONTAINING PROTEIN 14"/>
    <property type="match status" value="1"/>
</dbReference>
<name>N1R570_AEGTA</name>
<feature type="compositionally biased region" description="Basic and acidic residues" evidence="9">
    <location>
        <begin position="379"/>
        <end position="388"/>
    </location>
</feature>
<dbReference type="PROSITE" id="PS50102">
    <property type="entry name" value="RRM"/>
    <property type="match status" value="1"/>
</dbReference>
<feature type="compositionally biased region" description="Polar residues" evidence="9">
    <location>
        <begin position="732"/>
        <end position="743"/>
    </location>
</feature>
<reference evidence="10" key="1">
    <citation type="submission" date="2015-06" db="UniProtKB">
        <authorList>
            <consortium name="EnsemblPlants"/>
        </authorList>
    </citation>
    <scope>IDENTIFICATION</scope>
</reference>
<feature type="region of interest" description="Disordered" evidence="9">
    <location>
        <begin position="455"/>
        <end position="486"/>
    </location>
</feature>
<dbReference type="InterPro" id="IPR040366">
    <property type="entry name" value="Nab2/ZC3H14"/>
</dbReference>
<dbReference type="EnsemblPlants" id="EMT33771">
    <property type="protein sequence ID" value="EMT33771"/>
    <property type="gene ID" value="F775_13702"/>
</dbReference>
<evidence type="ECO:0000256" key="8">
    <source>
        <dbReference type="PROSITE-ProRule" id="PRU00176"/>
    </source>
</evidence>
<organism evidence="10">
    <name type="scientific">Aegilops tauschii</name>
    <name type="common">Tausch's goatgrass</name>
    <name type="synonym">Aegilops squarrosa</name>
    <dbReference type="NCBI Taxonomy" id="37682"/>
    <lineage>
        <taxon>Eukaryota</taxon>
        <taxon>Viridiplantae</taxon>
        <taxon>Streptophyta</taxon>
        <taxon>Embryophyta</taxon>
        <taxon>Tracheophyta</taxon>
        <taxon>Spermatophyta</taxon>
        <taxon>Magnoliopsida</taxon>
        <taxon>Liliopsida</taxon>
        <taxon>Poales</taxon>
        <taxon>Poaceae</taxon>
        <taxon>BOP clade</taxon>
        <taxon>Pooideae</taxon>
        <taxon>Triticodae</taxon>
        <taxon>Triticeae</taxon>
        <taxon>Triticinae</taxon>
        <taxon>Aegilops</taxon>
    </lineage>
</organism>
<feature type="region of interest" description="Disordered" evidence="9">
    <location>
        <begin position="705"/>
        <end position="743"/>
    </location>
</feature>
<sequence>MDRRSPAAADLRSAVADVLPRFLGNYSDETLAVPPQISPSFSRTHACPRTCQCRYLELYRSQVWTSQDLNSEMFEDYITLFSLVGRITVSFHCMFCQICKIRLFEFLEYIVILVCNGKHQYQARDDLEAFLGDDSAKFVAWLWGYLSKTAVALADDSSVQHRLENESQDRNDKKNLLVTKTQPGEAHIVNSNILVPQEHNGLHKLDLTKGQNVAQRRISSTVTISPKMVAGDECYREGQHQKKWPHCQKEPHDEHLGGNSSTRRLPVAVGTDDGEVPESMRRPRNVWDRLGKPAMEDQGLATEADNMHVENIMHKKAKLMVSEHERRCRVNSSTEGDLFDRANSGNFSSSYPDVNTAHAHEPGEKSNRSRLTGRLNFGDVERNRHQVRDVISQKSTSTPPVKSFGSQSLNEFISKVKSLPASASEPARHANSSKGHVSASDKLSQLNMRLNSGTDVLQSQQISSPAQSKSGSSVREDGGNYSNKPVKDEMLDVKLKLKQVELDMLKLRSKQAQINNGKQGALPSGPTCRCFSNQAALYSLDPFEEPNLQDFPLFILSPDVVPVYFHFTLFGYEPGHPKDFQHSRSQARVKEEGCDRLGPHSNLEEDADARTVLVTNVHFAATKEALSTHFMKCGTVLKLNMLTDAITGHPKGAAFVTFADKESIGRALSLSGTSFYSRVLTVMRKAEAPPGFLASIQQIGRPLPWNSPPFQKGVSPKQSSGHHLQWKREQSAMENSPANCPTD</sequence>
<dbReference type="GO" id="GO:0043488">
    <property type="term" value="P:regulation of mRNA stability"/>
    <property type="evidence" value="ECO:0007669"/>
    <property type="project" value="InterPro"/>
</dbReference>
<keyword evidence="6" id="KW-0862">Zinc</keyword>
<dbReference type="GO" id="GO:0005737">
    <property type="term" value="C:cytoplasm"/>
    <property type="evidence" value="ECO:0007669"/>
    <property type="project" value="TreeGrafter"/>
</dbReference>
<feature type="region of interest" description="Disordered" evidence="9">
    <location>
        <begin position="242"/>
        <end position="279"/>
    </location>
</feature>
<feature type="compositionally biased region" description="Polar residues" evidence="9">
    <location>
        <begin position="343"/>
        <end position="353"/>
    </location>
</feature>
<dbReference type="InterPro" id="IPR000504">
    <property type="entry name" value="RRM_dom"/>
</dbReference>
<proteinExistence type="inferred from homology"/>
<dbReference type="PANTHER" id="PTHR14738">
    <property type="entry name" value="ZINC FINGER CCCH DOMAIN-CONTAINING PROTEIN 14"/>
    <property type="match status" value="1"/>
</dbReference>
<evidence type="ECO:0000256" key="4">
    <source>
        <dbReference type="ARBA" id="ARBA00022737"/>
    </source>
</evidence>
<keyword evidence="3" id="KW-0479">Metal-binding</keyword>
<accession>N1R570</accession>
<dbReference type="InterPro" id="IPR035979">
    <property type="entry name" value="RBD_domain_sf"/>
</dbReference>
<feature type="compositionally biased region" description="Basic and acidic residues" evidence="9">
    <location>
        <begin position="358"/>
        <end position="367"/>
    </location>
</feature>
<feature type="compositionally biased region" description="Basic and acidic residues" evidence="9">
    <location>
        <begin position="247"/>
        <end position="256"/>
    </location>
</feature>
<dbReference type="Pfam" id="PF00076">
    <property type="entry name" value="RRM_1"/>
    <property type="match status" value="1"/>
</dbReference>
<keyword evidence="7" id="KW-0539">Nucleus</keyword>
<dbReference type="InterPro" id="IPR012677">
    <property type="entry name" value="Nucleotide-bd_a/b_plait_sf"/>
</dbReference>
<keyword evidence="4" id="KW-0677">Repeat</keyword>
<evidence type="ECO:0000313" key="10">
    <source>
        <dbReference type="EnsemblPlants" id="EMT33771"/>
    </source>
</evidence>
<evidence type="ECO:0000256" key="5">
    <source>
        <dbReference type="ARBA" id="ARBA00022771"/>
    </source>
</evidence>
<evidence type="ECO:0000256" key="6">
    <source>
        <dbReference type="ARBA" id="ARBA00022833"/>
    </source>
</evidence>
<feature type="region of interest" description="Disordered" evidence="9">
    <location>
        <begin position="420"/>
        <end position="440"/>
    </location>
</feature>
<dbReference type="GO" id="GO:0005634">
    <property type="term" value="C:nucleus"/>
    <property type="evidence" value="ECO:0007669"/>
    <property type="project" value="UniProtKB-SubCell"/>
</dbReference>
<evidence type="ECO:0000256" key="2">
    <source>
        <dbReference type="ARBA" id="ARBA00008423"/>
    </source>
</evidence>
<comment type="similarity">
    <text evidence="2">Belongs to the ZC3H14 family.</text>
</comment>
<evidence type="ECO:0000256" key="9">
    <source>
        <dbReference type="SAM" id="MobiDB-lite"/>
    </source>
</evidence>
<evidence type="ECO:0000256" key="3">
    <source>
        <dbReference type="ARBA" id="ARBA00022723"/>
    </source>
</evidence>
<keyword evidence="8" id="KW-0694">RNA-binding</keyword>
<feature type="compositionally biased region" description="Polar residues" evidence="9">
    <location>
        <begin position="455"/>
        <end position="473"/>
    </location>
</feature>
<evidence type="ECO:0000256" key="7">
    <source>
        <dbReference type="ARBA" id="ARBA00023242"/>
    </source>
</evidence>
<feature type="compositionally biased region" description="Polar residues" evidence="9">
    <location>
        <begin position="430"/>
        <end position="440"/>
    </location>
</feature>
<dbReference type="GO" id="GO:0008143">
    <property type="term" value="F:poly(A) binding"/>
    <property type="evidence" value="ECO:0007669"/>
    <property type="project" value="InterPro"/>
</dbReference>
<dbReference type="SMART" id="SM00360">
    <property type="entry name" value="RRM"/>
    <property type="match status" value="1"/>
</dbReference>